<keyword evidence="3" id="KW-1185">Reference proteome</keyword>
<accession>A0A9P5XS16</accession>
<feature type="region of interest" description="Disordered" evidence="1">
    <location>
        <begin position="88"/>
        <end position="136"/>
    </location>
</feature>
<sequence>MPRNKRQRPDIDVYYATPESDVGSQAPPNVVHRHTAFETNTSGVSHNRVFLTVPGVVPPQSTTHETLIHPMDMDDVMDDKETLRELFPIENDEDDEDEGYPYDWMDPNFVPRQATSSAKDLQGKQAGRKPRPPTFN</sequence>
<evidence type="ECO:0000313" key="2">
    <source>
        <dbReference type="EMBL" id="KAF9455820.1"/>
    </source>
</evidence>
<feature type="compositionally biased region" description="Basic residues" evidence="1">
    <location>
        <begin position="126"/>
        <end position="136"/>
    </location>
</feature>
<name>A0A9P5XS16_9AGAR</name>
<gene>
    <name evidence="2" type="ORF">BDZ94DRAFT_1315797</name>
</gene>
<evidence type="ECO:0000313" key="3">
    <source>
        <dbReference type="Proteomes" id="UP000807353"/>
    </source>
</evidence>
<reference evidence="2" key="1">
    <citation type="submission" date="2020-11" db="EMBL/GenBank/DDBJ databases">
        <authorList>
            <consortium name="DOE Joint Genome Institute"/>
            <person name="Ahrendt S."/>
            <person name="Riley R."/>
            <person name="Andreopoulos W."/>
            <person name="Labutti K."/>
            <person name="Pangilinan J."/>
            <person name="Ruiz-Duenas F.J."/>
            <person name="Barrasa J.M."/>
            <person name="Sanchez-Garcia M."/>
            <person name="Camarero S."/>
            <person name="Miyauchi S."/>
            <person name="Serrano A."/>
            <person name="Linde D."/>
            <person name="Babiker R."/>
            <person name="Drula E."/>
            <person name="Ayuso-Fernandez I."/>
            <person name="Pacheco R."/>
            <person name="Padilla G."/>
            <person name="Ferreira P."/>
            <person name="Barriuso J."/>
            <person name="Kellner H."/>
            <person name="Castanera R."/>
            <person name="Alfaro M."/>
            <person name="Ramirez L."/>
            <person name="Pisabarro A.G."/>
            <person name="Kuo A."/>
            <person name="Tritt A."/>
            <person name="Lipzen A."/>
            <person name="He G."/>
            <person name="Yan M."/>
            <person name="Ng V."/>
            <person name="Cullen D."/>
            <person name="Martin F."/>
            <person name="Rosso M.-N."/>
            <person name="Henrissat B."/>
            <person name="Hibbett D."/>
            <person name="Martinez A.T."/>
            <person name="Grigoriev I.V."/>
        </authorList>
    </citation>
    <scope>NUCLEOTIDE SEQUENCE</scope>
    <source>
        <strain evidence="2">CBS 247.69</strain>
    </source>
</reference>
<organism evidence="2 3">
    <name type="scientific">Collybia nuda</name>
    <dbReference type="NCBI Taxonomy" id="64659"/>
    <lineage>
        <taxon>Eukaryota</taxon>
        <taxon>Fungi</taxon>
        <taxon>Dikarya</taxon>
        <taxon>Basidiomycota</taxon>
        <taxon>Agaricomycotina</taxon>
        <taxon>Agaricomycetes</taxon>
        <taxon>Agaricomycetidae</taxon>
        <taxon>Agaricales</taxon>
        <taxon>Tricholomatineae</taxon>
        <taxon>Clitocybaceae</taxon>
        <taxon>Collybia</taxon>
    </lineage>
</organism>
<evidence type="ECO:0000256" key="1">
    <source>
        <dbReference type="SAM" id="MobiDB-lite"/>
    </source>
</evidence>
<protein>
    <submittedName>
        <fullName evidence="2">Uncharacterized protein</fullName>
    </submittedName>
</protein>
<dbReference type="Proteomes" id="UP000807353">
    <property type="component" value="Unassembled WGS sequence"/>
</dbReference>
<comment type="caution">
    <text evidence="2">The sequence shown here is derived from an EMBL/GenBank/DDBJ whole genome shotgun (WGS) entry which is preliminary data.</text>
</comment>
<proteinExistence type="predicted"/>
<dbReference type="AlphaFoldDB" id="A0A9P5XS16"/>
<dbReference type="EMBL" id="MU150513">
    <property type="protein sequence ID" value="KAF9455820.1"/>
    <property type="molecule type" value="Genomic_DNA"/>
</dbReference>
<feature type="compositionally biased region" description="Acidic residues" evidence="1">
    <location>
        <begin position="90"/>
        <end position="100"/>
    </location>
</feature>